<gene>
    <name evidence="2" type="ORF">OUZ56_007297</name>
</gene>
<reference evidence="2 3" key="1">
    <citation type="journal article" date="2023" name="Nucleic Acids Res.">
        <title>The hologenome of Daphnia magna reveals possible DNA methylation and microbiome-mediated evolution of the host genome.</title>
        <authorList>
            <person name="Chaturvedi A."/>
            <person name="Li X."/>
            <person name="Dhandapani V."/>
            <person name="Marshall H."/>
            <person name="Kissane S."/>
            <person name="Cuenca-Cambronero M."/>
            <person name="Asole G."/>
            <person name="Calvet F."/>
            <person name="Ruiz-Romero M."/>
            <person name="Marangio P."/>
            <person name="Guigo R."/>
            <person name="Rago D."/>
            <person name="Mirbahai L."/>
            <person name="Eastwood N."/>
            <person name="Colbourne J.K."/>
            <person name="Zhou J."/>
            <person name="Mallon E."/>
            <person name="Orsini L."/>
        </authorList>
    </citation>
    <scope>NUCLEOTIDE SEQUENCE [LARGE SCALE GENOMIC DNA]</scope>
    <source>
        <strain evidence="2">LRV0_1</strain>
    </source>
</reference>
<dbReference type="Proteomes" id="UP001234178">
    <property type="component" value="Unassembled WGS sequence"/>
</dbReference>
<dbReference type="EMBL" id="JAOYFB010000001">
    <property type="protein sequence ID" value="KAK4005597.1"/>
    <property type="molecule type" value="Genomic_DNA"/>
</dbReference>
<keyword evidence="3" id="KW-1185">Reference proteome</keyword>
<evidence type="ECO:0000313" key="3">
    <source>
        <dbReference type="Proteomes" id="UP001234178"/>
    </source>
</evidence>
<comment type="caution">
    <text evidence="2">The sequence shown here is derived from an EMBL/GenBank/DDBJ whole genome shotgun (WGS) entry which is preliminary data.</text>
</comment>
<proteinExistence type="predicted"/>
<organism evidence="2 3">
    <name type="scientific">Daphnia magna</name>
    <dbReference type="NCBI Taxonomy" id="35525"/>
    <lineage>
        <taxon>Eukaryota</taxon>
        <taxon>Metazoa</taxon>
        <taxon>Ecdysozoa</taxon>
        <taxon>Arthropoda</taxon>
        <taxon>Crustacea</taxon>
        <taxon>Branchiopoda</taxon>
        <taxon>Diplostraca</taxon>
        <taxon>Cladocera</taxon>
        <taxon>Anomopoda</taxon>
        <taxon>Daphniidae</taxon>
        <taxon>Daphnia</taxon>
    </lineage>
</organism>
<name>A0ABQ9YY62_9CRUS</name>
<evidence type="ECO:0000256" key="1">
    <source>
        <dbReference type="SAM" id="MobiDB-lite"/>
    </source>
</evidence>
<feature type="compositionally biased region" description="Basic residues" evidence="1">
    <location>
        <begin position="1"/>
        <end position="19"/>
    </location>
</feature>
<sequence>MNVRLSHKNKKKKKKKQHQRALVTHAHPDEPVEIGLSLNSRDRSVRLFLLPLEVCAYGNLCRRQKDMLTMKEDDVNYLIQQLSVADLRIIVELYLY</sequence>
<accession>A0ABQ9YY62</accession>
<feature type="region of interest" description="Disordered" evidence="1">
    <location>
        <begin position="1"/>
        <end position="25"/>
    </location>
</feature>
<evidence type="ECO:0000313" key="2">
    <source>
        <dbReference type="EMBL" id="KAK4005597.1"/>
    </source>
</evidence>
<protein>
    <submittedName>
        <fullName evidence="2">Uncharacterized protein</fullName>
    </submittedName>
</protein>